<keyword evidence="3" id="KW-1185">Reference proteome</keyword>
<dbReference type="Proteomes" id="UP000688137">
    <property type="component" value="Unassembled WGS sequence"/>
</dbReference>
<name>A0A8S1P4D7_PARPR</name>
<comment type="caution">
    <text evidence="2">The sequence shown here is derived from an EMBL/GenBank/DDBJ whole genome shotgun (WGS) entry which is preliminary data.</text>
</comment>
<feature type="transmembrane region" description="Helical" evidence="1">
    <location>
        <begin position="753"/>
        <end position="776"/>
    </location>
</feature>
<protein>
    <submittedName>
        <fullName evidence="2">Uncharacterized protein</fullName>
    </submittedName>
</protein>
<evidence type="ECO:0000256" key="1">
    <source>
        <dbReference type="SAM" id="Phobius"/>
    </source>
</evidence>
<evidence type="ECO:0000313" key="3">
    <source>
        <dbReference type="Proteomes" id="UP000688137"/>
    </source>
</evidence>
<keyword evidence="1" id="KW-1133">Transmembrane helix</keyword>
<feature type="transmembrane region" description="Helical" evidence="1">
    <location>
        <begin position="814"/>
        <end position="835"/>
    </location>
</feature>
<sequence>MYQIEENNQEYPILIWVDSQILNFENQKYCEQLYNVYQNAFQAFDDISDALELLYKIGDNYVTILTSGQYAYQLVEHTKQNIIVFCGRKSNHLDLFIKNVQIKSIVSDSFESAHENAIMSMNQSDIQKEFIKLLLPPQQQATEYQHSKDHVSIQFLVVIEQLKKQKRPKEYKVFAEIEALLSKQNKQNKKYNIFQDLKKKEQEKLEITNQNFNLFEKLIYLYSREEIYSTFNQQFAQHNYQEIQNIILCLYQGFKENQNKKNYFKVLFRGISFDDQNNFEQIIRNLNSSKDEGISLFWNTITSTSQSREIAHKFSSFSNYGILYKIKLDQDVPHPCFELQQYHSHYQNEKEVILFPQFEFIVKEIQFAQIQDQQIYIVNIKQVKNNYAFALDPMLRKIYWDSIIEEKIKPKIETLVNFQSKRIFELISFQTDSKYDYEIDLRPILQKIKNELENVFKQIETQLTKVFIHSNYPDVLIQIKNLTSTYIQFVKIEYQNKSVQNFYQLFEEHIDEVMKSLRQNICTLILKGVINIEQEKEYLQNLQQQFFMKQTKSSNIKILNTQNIEGPYFQKQPVYQDNTTVLSFQQLKAQKITSLQQVQHKNGHFAYEATLQDGNKLLMHHNPNNNNELTFTKKIDAQGKNGYSNKWQKVGKPTETKSVTVQDVQSSIKGQKNIKFDMKSIQAKEMNYQFQQAKVQGQIGGVIAGTVGSLTADCIIDGVDEEKLGKGLLFSASVQGGVMYAQSVKSFGKAVPYVGMGLTALMASISIGGVLLSDFLSESEKVYNSMLIVYNSMLIAVKTGGAIGLGYLGIEGGMALGAAAGPIGVVIGGIIGGFLGGATGNLLGRAIDNYTQFSMQVHFSKENKSIVKDGYLINPGKRPIIRWQCVKDKVRSLIQLVKLRLIWHVQYPILIGIKQQFILMKLLELNLMNIHTQVLMILLKELHLGFQQPHKIISKMMKFCSYYKQNKQTLQTQQNSKLTQNTQGDYLFLFRFITYLFFNNFV</sequence>
<dbReference type="AlphaFoldDB" id="A0A8S1P4D7"/>
<accession>A0A8S1P4D7</accession>
<dbReference type="PROSITE" id="PS51996">
    <property type="entry name" value="TR_MART"/>
    <property type="match status" value="1"/>
</dbReference>
<proteinExistence type="predicted"/>
<reference evidence="2" key="1">
    <citation type="submission" date="2021-01" db="EMBL/GenBank/DDBJ databases">
        <authorList>
            <consortium name="Genoscope - CEA"/>
            <person name="William W."/>
        </authorList>
    </citation>
    <scope>NUCLEOTIDE SEQUENCE</scope>
</reference>
<evidence type="ECO:0000313" key="2">
    <source>
        <dbReference type="EMBL" id="CAD8097734.1"/>
    </source>
</evidence>
<organism evidence="2 3">
    <name type="scientific">Paramecium primaurelia</name>
    <dbReference type="NCBI Taxonomy" id="5886"/>
    <lineage>
        <taxon>Eukaryota</taxon>
        <taxon>Sar</taxon>
        <taxon>Alveolata</taxon>
        <taxon>Ciliophora</taxon>
        <taxon>Intramacronucleata</taxon>
        <taxon>Oligohymenophorea</taxon>
        <taxon>Peniculida</taxon>
        <taxon>Parameciidae</taxon>
        <taxon>Paramecium</taxon>
    </lineage>
</organism>
<keyword evidence="1" id="KW-0812">Transmembrane</keyword>
<keyword evidence="1" id="KW-0472">Membrane</keyword>
<dbReference type="EMBL" id="CAJJDM010000108">
    <property type="protein sequence ID" value="CAD8097734.1"/>
    <property type="molecule type" value="Genomic_DNA"/>
</dbReference>
<feature type="transmembrane region" description="Helical" evidence="1">
    <location>
        <begin position="788"/>
        <end position="808"/>
    </location>
</feature>
<gene>
    <name evidence="2" type="ORF">PPRIM_AZ9-3.1.T1050009</name>
</gene>